<keyword evidence="2" id="KW-1185">Reference proteome</keyword>
<proteinExistence type="predicted"/>
<accession>A0A3Q8XPQ0</accession>
<dbReference type="EMBL" id="CP032509">
    <property type="protein sequence ID" value="AZN70850.1"/>
    <property type="molecule type" value="Genomic_DNA"/>
</dbReference>
<reference evidence="1 2" key="1">
    <citation type="submission" date="2018-09" db="EMBL/GenBank/DDBJ databases">
        <title>Marinorhizobium profundi gen. nov., sp. nov., isolated from a deep-sea sediment sample from the New Britain Trench and proposal of Marinorhizobiaceae fam. nov. in the order Rhizobiales of the class Alphaproteobacteria.</title>
        <authorList>
            <person name="Cao J."/>
        </authorList>
    </citation>
    <scope>NUCLEOTIDE SEQUENCE [LARGE SCALE GENOMIC DNA]</scope>
    <source>
        <strain evidence="1 2">WS11</strain>
    </source>
</reference>
<dbReference type="InterPro" id="IPR010626">
    <property type="entry name" value="DUF1217"/>
</dbReference>
<dbReference type="KEGG" id="abaw:D5400_05785"/>
<dbReference type="Gene3D" id="1.10.3700.10">
    <property type="entry name" value="AGR C 984p-like"/>
    <property type="match status" value="1"/>
</dbReference>
<sequence>MTTTFTSYRLLASDLPRSIARVSEEPLVARETAYFRETVGNIKSIDEFMADDRVYRYALKAHGLEDMTYAKAFIRKVLTEGVANDDSFANKLADTRYKEFAQAFNFETHGAAATSFDAAQQKTIDKYMRQTLEESAGADNNGVRLALYFERMAPRLENTYEILADEALAEVVRTSLNLPDEFAATDIDKQAAYFEDQFSLADFKDPARLGDFIDRFTTLWEMKNPSQGTLDTSALFGTQGAAGISPDLLLSINTLKLGGR</sequence>
<protein>
    <submittedName>
        <fullName evidence="1">DUF1217 domain-containing protein</fullName>
    </submittedName>
</protein>
<dbReference type="SUPFAM" id="SSF158837">
    <property type="entry name" value="AGR C 984p-like"/>
    <property type="match status" value="1"/>
</dbReference>
<dbReference type="Proteomes" id="UP000268192">
    <property type="component" value="Chromosome"/>
</dbReference>
<gene>
    <name evidence="1" type="ORF">D5400_05785</name>
</gene>
<evidence type="ECO:0000313" key="1">
    <source>
        <dbReference type="EMBL" id="AZN70850.1"/>
    </source>
</evidence>
<dbReference type="InterPro" id="IPR023157">
    <property type="entry name" value="AGR-C-984p-like_sf"/>
</dbReference>
<dbReference type="RefSeq" id="WP_126008523.1">
    <property type="nucleotide sequence ID" value="NZ_CP032509.1"/>
</dbReference>
<dbReference type="OrthoDB" id="7824597at2"/>
<dbReference type="AlphaFoldDB" id="A0A3Q8XPQ0"/>
<organism evidence="1 2">
    <name type="scientific">Georhizobium profundi</name>
    <dbReference type="NCBI Taxonomy" id="2341112"/>
    <lineage>
        <taxon>Bacteria</taxon>
        <taxon>Pseudomonadati</taxon>
        <taxon>Pseudomonadota</taxon>
        <taxon>Alphaproteobacteria</taxon>
        <taxon>Hyphomicrobiales</taxon>
        <taxon>Rhizobiaceae</taxon>
        <taxon>Georhizobium</taxon>
    </lineage>
</organism>
<name>A0A3Q8XPQ0_9HYPH</name>
<dbReference type="Pfam" id="PF06748">
    <property type="entry name" value="DUF1217"/>
    <property type="match status" value="1"/>
</dbReference>
<evidence type="ECO:0000313" key="2">
    <source>
        <dbReference type="Proteomes" id="UP000268192"/>
    </source>
</evidence>